<gene>
    <name evidence="2" type="ORF">MGAL_10B020189</name>
</gene>
<organism evidence="2 3">
    <name type="scientific">Mytilus galloprovincialis</name>
    <name type="common">Mediterranean mussel</name>
    <dbReference type="NCBI Taxonomy" id="29158"/>
    <lineage>
        <taxon>Eukaryota</taxon>
        <taxon>Metazoa</taxon>
        <taxon>Spiralia</taxon>
        <taxon>Lophotrochozoa</taxon>
        <taxon>Mollusca</taxon>
        <taxon>Bivalvia</taxon>
        <taxon>Autobranchia</taxon>
        <taxon>Pteriomorphia</taxon>
        <taxon>Mytilida</taxon>
        <taxon>Mytiloidea</taxon>
        <taxon>Mytilidae</taxon>
        <taxon>Mytilinae</taxon>
        <taxon>Mytilus</taxon>
    </lineage>
</organism>
<keyword evidence="3" id="KW-1185">Reference proteome</keyword>
<proteinExistence type="predicted"/>
<sequence>MTDEKRTGSQKRVTPTACQVVDCQIEVDTERDSTKIVQVNVEDHVAIRHGQIVFPAMVSKLYFYFSSYESETTEAFSSSTATYNPASTTEITTGTRELPPYLRLELSFTPRILAHPTKEAVKDEISSVNLELRKQALSKLSGMPAKHISEEAKELDSKMQELDEEQSARNFLRLSMS</sequence>
<feature type="region of interest" description="Disordered" evidence="1">
    <location>
        <begin position="153"/>
        <end position="177"/>
    </location>
</feature>
<reference evidence="2" key="1">
    <citation type="submission" date="2018-11" db="EMBL/GenBank/DDBJ databases">
        <authorList>
            <person name="Alioto T."/>
            <person name="Alioto T."/>
        </authorList>
    </citation>
    <scope>NUCLEOTIDE SEQUENCE</scope>
</reference>
<dbReference type="EMBL" id="UYJE01006659">
    <property type="protein sequence ID" value="VDI47839.1"/>
    <property type="molecule type" value="Genomic_DNA"/>
</dbReference>
<accession>A0A8B6FCP4</accession>
<name>A0A8B6FCP4_MYTGA</name>
<comment type="caution">
    <text evidence="2">The sequence shown here is derived from an EMBL/GenBank/DDBJ whole genome shotgun (WGS) entry which is preliminary data.</text>
</comment>
<dbReference type="AlphaFoldDB" id="A0A8B6FCP4"/>
<protein>
    <submittedName>
        <fullName evidence="2">Uncharacterized protein</fullName>
    </submittedName>
</protein>
<evidence type="ECO:0000313" key="3">
    <source>
        <dbReference type="Proteomes" id="UP000596742"/>
    </source>
</evidence>
<evidence type="ECO:0000313" key="2">
    <source>
        <dbReference type="EMBL" id="VDI47839.1"/>
    </source>
</evidence>
<dbReference type="Proteomes" id="UP000596742">
    <property type="component" value="Unassembled WGS sequence"/>
</dbReference>
<evidence type="ECO:0000256" key="1">
    <source>
        <dbReference type="SAM" id="MobiDB-lite"/>
    </source>
</evidence>